<sequence>MEEIHYPHHGGTITIERDYSGTIEAIELAVSWYSLSAPLASATKSTSSIGGARMPDVWPRLGRQYDAHVMSCNVPGPEEQSQQEPPPASSSLCVVCGVHPSFAWISILDTNARESSDVL</sequence>
<protein>
    <submittedName>
        <fullName evidence="1">Uu.00g088270.m01.CDS01</fullName>
    </submittedName>
</protein>
<reference evidence="1" key="1">
    <citation type="submission" date="2023-10" db="EMBL/GenBank/DDBJ databases">
        <authorList>
            <person name="Hackl T."/>
        </authorList>
    </citation>
    <scope>NUCLEOTIDE SEQUENCE</scope>
</reference>
<accession>A0AAI8VME7</accession>
<keyword evidence="2" id="KW-1185">Reference proteome</keyword>
<gene>
    <name evidence="1" type="ORF">KHLLAP_LOCUS8109</name>
</gene>
<dbReference type="EMBL" id="CAUWAG010000010">
    <property type="protein sequence ID" value="CAJ2507641.1"/>
    <property type="molecule type" value="Genomic_DNA"/>
</dbReference>
<organism evidence="1 2">
    <name type="scientific">Anthostomella pinea</name>
    <dbReference type="NCBI Taxonomy" id="933095"/>
    <lineage>
        <taxon>Eukaryota</taxon>
        <taxon>Fungi</taxon>
        <taxon>Dikarya</taxon>
        <taxon>Ascomycota</taxon>
        <taxon>Pezizomycotina</taxon>
        <taxon>Sordariomycetes</taxon>
        <taxon>Xylariomycetidae</taxon>
        <taxon>Xylariales</taxon>
        <taxon>Xylariaceae</taxon>
        <taxon>Anthostomella</taxon>
    </lineage>
</organism>
<evidence type="ECO:0000313" key="2">
    <source>
        <dbReference type="Proteomes" id="UP001295740"/>
    </source>
</evidence>
<dbReference type="Proteomes" id="UP001295740">
    <property type="component" value="Unassembled WGS sequence"/>
</dbReference>
<evidence type="ECO:0000313" key="1">
    <source>
        <dbReference type="EMBL" id="CAJ2507641.1"/>
    </source>
</evidence>
<name>A0AAI8VME7_9PEZI</name>
<comment type="caution">
    <text evidence="1">The sequence shown here is derived from an EMBL/GenBank/DDBJ whole genome shotgun (WGS) entry which is preliminary data.</text>
</comment>
<dbReference type="AlphaFoldDB" id="A0AAI8VME7"/>
<proteinExistence type="predicted"/>